<feature type="transmembrane region" description="Helical" evidence="1">
    <location>
        <begin position="12"/>
        <end position="34"/>
    </location>
</feature>
<reference evidence="2" key="1">
    <citation type="submission" date="2020-02" db="EMBL/GenBank/DDBJ databases">
        <authorList>
            <person name="Meier V. D."/>
        </authorList>
    </citation>
    <scope>NUCLEOTIDE SEQUENCE</scope>
    <source>
        <strain evidence="2">AVDCRST_MAG07</strain>
    </source>
</reference>
<sequence length="42" mass="4347">GVMPPAASVSFLFLMQIGIVLGFLTGYPAVALLLQRGTKVAV</sequence>
<protein>
    <recommendedName>
        <fullName evidence="3">DUF4396 domain-containing protein</fullName>
    </recommendedName>
</protein>
<evidence type="ECO:0008006" key="3">
    <source>
        <dbReference type="Google" id="ProtNLM"/>
    </source>
</evidence>
<keyword evidence="1" id="KW-0472">Membrane</keyword>
<keyword evidence="1" id="KW-0812">Transmembrane</keyword>
<evidence type="ECO:0000313" key="2">
    <source>
        <dbReference type="EMBL" id="CAA9318899.1"/>
    </source>
</evidence>
<dbReference type="AlphaFoldDB" id="A0A6J4L0M6"/>
<dbReference type="EMBL" id="CADCUB010000053">
    <property type="protein sequence ID" value="CAA9318899.1"/>
    <property type="molecule type" value="Genomic_DNA"/>
</dbReference>
<accession>A0A6J4L0M6</accession>
<feature type="non-terminal residue" evidence="2">
    <location>
        <position position="1"/>
    </location>
</feature>
<proteinExistence type="predicted"/>
<organism evidence="2">
    <name type="scientific">uncultured Frankineae bacterium</name>
    <dbReference type="NCBI Taxonomy" id="437475"/>
    <lineage>
        <taxon>Bacteria</taxon>
        <taxon>Bacillati</taxon>
        <taxon>Actinomycetota</taxon>
        <taxon>Actinomycetes</taxon>
        <taxon>Frankiales</taxon>
        <taxon>environmental samples</taxon>
    </lineage>
</organism>
<keyword evidence="1" id="KW-1133">Transmembrane helix</keyword>
<gene>
    <name evidence="2" type="ORF">AVDCRST_MAG07-1103</name>
</gene>
<name>A0A6J4L0M6_9ACTN</name>
<evidence type="ECO:0000256" key="1">
    <source>
        <dbReference type="SAM" id="Phobius"/>
    </source>
</evidence>